<dbReference type="Pfam" id="PF09656">
    <property type="entry name" value="PGPGW"/>
    <property type="match status" value="1"/>
</dbReference>
<evidence type="ECO:0000313" key="2">
    <source>
        <dbReference type="EMBL" id="HGT41038.1"/>
    </source>
</evidence>
<evidence type="ECO:0008006" key="3">
    <source>
        <dbReference type="Google" id="ProtNLM"/>
    </source>
</evidence>
<name>A0A7C4LPW1_9PLAN</name>
<gene>
    <name evidence="2" type="ORF">ENS64_17470</name>
</gene>
<accession>A0A7C4LPW1</accession>
<dbReference type="EMBL" id="DSVQ01000019">
    <property type="protein sequence ID" value="HGT41038.1"/>
    <property type="molecule type" value="Genomic_DNA"/>
</dbReference>
<sequence length="100" mass="10406">MTPADPAPESADTVPIWRGIVGSARKAVVFVSGSTLVSVGFVLVLIPGPPGWPLVLGGVALLATEFSWARSMVRGARARWINRPDAAPNTTVESIAPADD</sequence>
<keyword evidence="1" id="KW-0472">Membrane</keyword>
<keyword evidence="1" id="KW-1133">Transmembrane helix</keyword>
<evidence type="ECO:0000256" key="1">
    <source>
        <dbReference type="SAM" id="Phobius"/>
    </source>
</evidence>
<proteinExistence type="predicted"/>
<dbReference type="AlphaFoldDB" id="A0A7C4LPW1"/>
<reference evidence="2" key="1">
    <citation type="journal article" date="2020" name="mSystems">
        <title>Genome- and Community-Level Interaction Insights into Carbon Utilization and Element Cycling Functions of Hydrothermarchaeota in Hydrothermal Sediment.</title>
        <authorList>
            <person name="Zhou Z."/>
            <person name="Liu Y."/>
            <person name="Xu W."/>
            <person name="Pan J."/>
            <person name="Luo Z.H."/>
            <person name="Li M."/>
        </authorList>
    </citation>
    <scope>NUCLEOTIDE SEQUENCE [LARGE SCALE GENOMIC DNA]</scope>
    <source>
        <strain evidence="2">SpSt-508</strain>
    </source>
</reference>
<feature type="transmembrane region" description="Helical" evidence="1">
    <location>
        <begin position="52"/>
        <end position="69"/>
    </location>
</feature>
<organism evidence="2">
    <name type="scientific">Schlesneria paludicola</name>
    <dbReference type="NCBI Taxonomy" id="360056"/>
    <lineage>
        <taxon>Bacteria</taxon>
        <taxon>Pseudomonadati</taxon>
        <taxon>Planctomycetota</taxon>
        <taxon>Planctomycetia</taxon>
        <taxon>Planctomycetales</taxon>
        <taxon>Planctomycetaceae</taxon>
        <taxon>Schlesneria</taxon>
    </lineage>
</organism>
<comment type="caution">
    <text evidence="2">The sequence shown here is derived from an EMBL/GenBank/DDBJ whole genome shotgun (WGS) entry which is preliminary data.</text>
</comment>
<protein>
    <recommendedName>
        <fullName evidence="3">TIGR02611 family protein</fullName>
    </recommendedName>
</protein>
<feature type="transmembrane region" description="Helical" evidence="1">
    <location>
        <begin position="27"/>
        <end position="46"/>
    </location>
</feature>
<keyword evidence="1" id="KW-0812">Transmembrane</keyword>
<dbReference type="InterPro" id="IPR019099">
    <property type="entry name" value="Uncharacterised_PGPGW_TM"/>
</dbReference>